<gene>
    <name evidence="3" type="ORF">C1SCF055_LOCUS1422</name>
</gene>
<keyword evidence="5" id="KW-1185">Reference proteome</keyword>
<protein>
    <recommendedName>
        <fullName evidence="2">EF-hand domain-containing protein</fullName>
    </recommendedName>
</protein>
<sequence length="62" mass="6723">DGNGLTQEEIEAGLQVEDVMDAEAEKMFAYADLDCDGALSLSELDHLRSEAQLPKYTRGCGC</sequence>
<dbReference type="PROSITE" id="PS00018">
    <property type="entry name" value="EF_HAND_1"/>
    <property type="match status" value="1"/>
</dbReference>
<accession>A0A9P1BGG8</accession>
<dbReference type="AlphaFoldDB" id="A0A9P1BGG8"/>
<feature type="domain" description="EF-hand" evidence="2">
    <location>
        <begin position="19"/>
        <end position="54"/>
    </location>
</feature>
<organism evidence="3">
    <name type="scientific">Cladocopium goreaui</name>
    <dbReference type="NCBI Taxonomy" id="2562237"/>
    <lineage>
        <taxon>Eukaryota</taxon>
        <taxon>Sar</taxon>
        <taxon>Alveolata</taxon>
        <taxon>Dinophyceae</taxon>
        <taxon>Suessiales</taxon>
        <taxon>Symbiodiniaceae</taxon>
        <taxon>Cladocopium</taxon>
    </lineage>
</organism>
<feature type="non-terminal residue" evidence="3">
    <location>
        <position position="1"/>
    </location>
</feature>
<dbReference type="EMBL" id="CAMXCT030000040">
    <property type="protein sequence ID" value="CAL4760196.1"/>
    <property type="molecule type" value="Genomic_DNA"/>
</dbReference>
<dbReference type="EMBL" id="CAMXCT010000040">
    <property type="protein sequence ID" value="CAI3972884.1"/>
    <property type="molecule type" value="Genomic_DNA"/>
</dbReference>
<reference evidence="4 5" key="2">
    <citation type="submission" date="2024-05" db="EMBL/GenBank/DDBJ databases">
        <authorList>
            <person name="Chen Y."/>
            <person name="Shah S."/>
            <person name="Dougan E. K."/>
            <person name="Thang M."/>
            <person name="Chan C."/>
        </authorList>
    </citation>
    <scope>NUCLEOTIDE SEQUENCE [LARGE SCALE GENOMIC DNA]</scope>
</reference>
<evidence type="ECO:0000313" key="4">
    <source>
        <dbReference type="EMBL" id="CAL4760196.1"/>
    </source>
</evidence>
<evidence type="ECO:0000259" key="2">
    <source>
        <dbReference type="PROSITE" id="PS50222"/>
    </source>
</evidence>
<dbReference type="GO" id="GO:0005509">
    <property type="term" value="F:calcium ion binding"/>
    <property type="evidence" value="ECO:0007669"/>
    <property type="project" value="InterPro"/>
</dbReference>
<evidence type="ECO:0000313" key="3">
    <source>
        <dbReference type="EMBL" id="CAI3972884.1"/>
    </source>
</evidence>
<proteinExistence type="predicted"/>
<dbReference type="SUPFAM" id="SSF47473">
    <property type="entry name" value="EF-hand"/>
    <property type="match status" value="1"/>
</dbReference>
<reference evidence="3" key="1">
    <citation type="submission" date="2022-10" db="EMBL/GenBank/DDBJ databases">
        <authorList>
            <person name="Chen Y."/>
            <person name="Dougan E. K."/>
            <person name="Chan C."/>
            <person name="Rhodes N."/>
            <person name="Thang M."/>
        </authorList>
    </citation>
    <scope>NUCLEOTIDE SEQUENCE</scope>
</reference>
<evidence type="ECO:0000256" key="1">
    <source>
        <dbReference type="ARBA" id="ARBA00022837"/>
    </source>
</evidence>
<keyword evidence="1" id="KW-0106">Calcium</keyword>
<dbReference type="EMBL" id="CAMXCT020000040">
    <property type="protein sequence ID" value="CAL1126259.1"/>
    <property type="molecule type" value="Genomic_DNA"/>
</dbReference>
<dbReference type="InterPro" id="IPR018247">
    <property type="entry name" value="EF_Hand_1_Ca_BS"/>
</dbReference>
<dbReference type="InterPro" id="IPR002048">
    <property type="entry name" value="EF_hand_dom"/>
</dbReference>
<comment type="caution">
    <text evidence="3">The sequence shown here is derived from an EMBL/GenBank/DDBJ whole genome shotgun (WGS) entry which is preliminary data.</text>
</comment>
<dbReference type="PROSITE" id="PS50222">
    <property type="entry name" value="EF_HAND_2"/>
    <property type="match status" value="1"/>
</dbReference>
<dbReference type="Proteomes" id="UP001152797">
    <property type="component" value="Unassembled WGS sequence"/>
</dbReference>
<name>A0A9P1BGG8_9DINO</name>
<dbReference type="Gene3D" id="1.10.238.10">
    <property type="entry name" value="EF-hand"/>
    <property type="match status" value="1"/>
</dbReference>
<evidence type="ECO:0000313" key="5">
    <source>
        <dbReference type="Proteomes" id="UP001152797"/>
    </source>
</evidence>
<dbReference type="InterPro" id="IPR011992">
    <property type="entry name" value="EF-hand-dom_pair"/>
</dbReference>